<dbReference type="AlphaFoldDB" id="A0A2A4HTC1"/>
<dbReference type="GO" id="GO:0030288">
    <property type="term" value="C:outer membrane-bounded periplasmic space"/>
    <property type="evidence" value="ECO:0007669"/>
    <property type="project" value="TreeGrafter"/>
</dbReference>
<dbReference type="PANTHER" id="PTHR38782">
    <property type="match status" value="1"/>
</dbReference>
<keyword evidence="4" id="KW-0574">Periplasm</keyword>
<evidence type="ECO:0000259" key="5">
    <source>
        <dbReference type="Pfam" id="PF03888"/>
    </source>
</evidence>
<evidence type="ECO:0000259" key="6">
    <source>
        <dbReference type="Pfam" id="PF17188"/>
    </source>
</evidence>
<keyword evidence="8" id="KW-1185">Reference proteome</keyword>
<dbReference type="InterPro" id="IPR038484">
    <property type="entry name" value="MucB/RseB_C_sf"/>
</dbReference>
<dbReference type="InterPro" id="IPR033434">
    <property type="entry name" value="MucB/RseB_N"/>
</dbReference>
<dbReference type="Proteomes" id="UP000218677">
    <property type="component" value="Unassembled WGS sequence"/>
</dbReference>
<evidence type="ECO:0000256" key="3">
    <source>
        <dbReference type="ARBA" id="ARBA00022729"/>
    </source>
</evidence>
<dbReference type="InterPro" id="IPR005588">
    <property type="entry name" value="MucB_RseB"/>
</dbReference>
<dbReference type="InterPro" id="IPR033436">
    <property type="entry name" value="MucB/RseB_C"/>
</dbReference>
<feature type="domain" description="MucB/RseB C-terminal" evidence="6">
    <location>
        <begin position="229"/>
        <end position="322"/>
    </location>
</feature>
<organism evidence="7 8">
    <name type="scientific">Vreelandella nigrificans</name>
    <dbReference type="NCBI Taxonomy" id="2042704"/>
    <lineage>
        <taxon>Bacteria</taxon>
        <taxon>Pseudomonadati</taxon>
        <taxon>Pseudomonadota</taxon>
        <taxon>Gammaproteobacteria</taxon>
        <taxon>Oceanospirillales</taxon>
        <taxon>Halomonadaceae</taxon>
        <taxon>Vreelandella</taxon>
    </lineage>
</organism>
<protein>
    <submittedName>
        <fullName evidence="7">Nucleoside transporter</fullName>
    </submittedName>
</protein>
<feature type="domain" description="MucB/RseB N-terminal" evidence="5">
    <location>
        <begin position="56"/>
        <end position="213"/>
    </location>
</feature>
<gene>
    <name evidence="7" type="ORF">CPA45_00820</name>
</gene>
<dbReference type="GO" id="GO:0032885">
    <property type="term" value="P:regulation of polysaccharide biosynthetic process"/>
    <property type="evidence" value="ECO:0007669"/>
    <property type="project" value="TreeGrafter"/>
</dbReference>
<evidence type="ECO:0000313" key="8">
    <source>
        <dbReference type="Proteomes" id="UP000218677"/>
    </source>
</evidence>
<dbReference type="CDD" id="cd16327">
    <property type="entry name" value="RseB"/>
    <property type="match status" value="1"/>
</dbReference>
<dbReference type="PANTHER" id="PTHR38782:SF1">
    <property type="entry name" value="SIGMA-E FACTOR REGULATORY PROTEIN RSEB"/>
    <property type="match status" value="1"/>
</dbReference>
<dbReference type="Pfam" id="PF03888">
    <property type="entry name" value="MucB_RseB"/>
    <property type="match status" value="1"/>
</dbReference>
<dbReference type="RefSeq" id="WP_096649436.1">
    <property type="nucleotide sequence ID" value="NZ_NWUX01000001.1"/>
</dbReference>
<evidence type="ECO:0000256" key="1">
    <source>
        <dbReference type="ARBA" id="ARBA00004418"/>
    </source>
</evidence>
<comment type="similarity">
    <text evidence="2">Belongs to the RseB family.</text>
</comment>
<evidence type="ECO:0000256" key="2">
    <source>
        <dbReference type="ARBA" id="ARBA00008150"/>
    </source>
</evidence>
<sequence length="324" mass="35861">MSVSECKTPWGRALALSFCVVSASQFSLQVEASSSDAIPSFSGACSDLVSQDAPEDVEQWLERSIYASHCYTFQARAVSIDTLGVRTLALSHRIHEGVRQQVVQHLDGPSVSVERRSQAGQLAWFESSADSSPSSPDKWISHVARFYDIALEDEARVAGRPAVQLSFVPHDEQRYHHEWWIDKETGLLLKHVLSDPQDRVLETFQMTQLQSPEPYGGKISAEIPYSLPEPEWQVAWLPDGFIDQPVESSDGGVEQRFFSDGLASVSIFATPVVHTSLEPGLHQIGISSAAIEFVTVGDQRWQLIGIGELPSSQLLRIVQSVEFK</sequence>
<keyword evidence="3" id="KW-0732">Signal</keyword>
<dbReference type="GO" id="GO:0045152">
    <property type="term" value="F:antisigma factor binding"/>
    <property type="evidence" value="ECO:0007669"/>
    <property type="project" value="TreeGrafter"/>
</dbReference>
<accession>A0A2A4HTC1</accession>
<dbReference type="Pfam" id="PF17188">
    <property type="entry name" value="MucB_RseB_C"/>
    <property type="match status" value="1"/>
</dbReference>
<dbReference type="EMBL" id="NWUX01000001">
    <property type="protein sequence ID" value="PCF97314.1"/>
    <property type="molecule type" value="Genomic_DNA"/>
</dbReference>
<dbReference type="Gene3D" id="2.50.20.10">
    <property type="entry name" value="Lipoprotein localisation LolA/LolB/LppX"/>
    <property type="match status" value="1"/>
</dbReference>
<dbReference type="Gene3D" id="3.30.200.100">
    <property type="entry name" value="MucB/RseB, C-terminal domain"/>
    <property type="match status" value="1"/>
</dbReference>
<comment type="subcellular location">
    <subcellularLocation>
        <location evidence="1">Periplasm</location>
    </subcellularLocation>
</comment>
<name>A0A2A4HTC1_9GAMM</name>
<dbReference type="OrthoDB" id="7067274at2"/>
<evidence type="ECO:0000256" key="4">
    <source>
        <dbReference type="ARBA" id="ARBA00022764"/>
    </source>
</evidence>
<reference evidence="8" key="1">
    <citation type="submission" date="2017-09" db="EMBL/GenBank/DDBJ databases">
        <authorList>
            <person name="Cho G.-S."/>
            <person name="Oguntoyinbo F.A."/>
            <person name="Cnockaert M."/>
            <person name="Kabisch J."/>
            <person name="Neve H."/>
            <person name="Bockelmann W."/>
            <person name="Wenning M."/>
            <person name="Franz C.M."/>
            <person name="Vandamme P."/>
        </authorList>
    </citation>
    <scope>NUCLEOTIDE SEQUENCE [LARGE SCALE GENOMIC DNA]</scope>
    <source>
        <strain evidence="8">MBT G8648</strain>
    </source>
</reference>
<proteinExistence type="inferred from homology"/>
<evidence type="ECO:0000313" key="7">
    <source>
        <dbReference type="EMBL" id="PCF97314.1"/>
    </source>
</evidence>
<comment type="caution">
    <text evidence="7">The sequence shown here is derived from an EMBL/GenBank/DDBJ whole genome shotgun (WGS) entry which is preliminary data.</text>
</comment>